<evidence type="ECO:0000313" key="1">
    <source>
        <dbReference type="EMBL" id="GAH30741.1"/>
    </source>
</evidence>
<gene>
    <name evidence="1" type="ORF">S03H2_03525</name>
</gene>
<reference evidence="1" key="1">
    <citation type="journal article" date="2014" name="Front. Microbiol.">
        <title>High frequency of phylogenetically diverse reductive dehalogenase-homologous genes in deep subseafloor sedimentary metagenomes.</title>
        <authorList>
            <person name="Kawai M."/>
            <person name="Futagami T."/>
            <person name="Toyoda A."/>
            <person name="Takaki Y."/>
            <person name="Nishi S."/>
            <person name="Hori S."/>
            <person name="Arai W."/>
            <person name="Tsubouchi T."/>
            <person name="Morono Y."/>
            <person name="Uchiyama I."/>
            <person name="Ito T."/>
            <person name="Fujiyama A."/>
            <person name="Inagaki F."/>
            <person name="Takami H."/>
        </authorList>
    </citation>
    <scope>NUCLEOTIDE SEQUENCE</scope>
    <source>
        <strain evidence="1">Expedition CK06-06</strain>
    </source>
</reference>
<dbReference type="EMBL" id="BARU01001310">
    <property type="protein sequence ID" value="GAH30741.1"/>
    <property type="molecule type" value="Genomic_DNA"/>
</dbReference>
<dbReference type="AlphaFoldDB" id="X1EBS6"/>
<accession>X1EBS6</accession>
<protein>
    <submittedName>
        <fullName evidence="1">Uncharacterized protein</fullName>
    </submittedName>
</protein>
<name>X1EBS6_9ZZZZ</name>
<comment type="caution">
    <text evidence="1">The sequence shown here is derived from an EMBL/GenBank/DDBJ whole genome shotgun (WGS) entry which is preliminary data.</text>
</comment>
<proteinExistence type="predicted"/>
<organism evidence="1">
    <name type="scientific">marine sediment metagenome</name>
    <dbReference type="NCBI Taxonomy" id="412755"/>
    <lineage>
        <taxon>unclassified sequences</taxon>
        <taxon>metagenomes</taxon>
        <taxon>ecological metagenomes</taxon>
    </lineage>
</organism>
<sequence length="46" mass="5175">KGIVLNVVFQHYVTPTWYHIAQDVAQGIISPGIVMAVKIKQVYYEG</sequence>
<feature type="non-terminal residue" evidence="1">
    <location>
        <position position="1"/>
    </location>
</feature>